<evidence type="ECO:0000259" key="1">
    <source>
        <dbReference type="Pfam" id="PF03446"/>
    </source>
</evidence>
<proteinExistence type="predicted"/>
<accession>A0A6I9QNS0</accession>
<dbReference type="InterPro" id="IPR006183">
    <property type="entry name" value="Pgluconate_DH"/>
</dbReference>
<dbReference type="PANTHER" id="PTHR11811">
    <property type="entry name" value="6-PHOSPHOGLUCONATE DEHYDROGENASE"/>
    <property type="match status" value="1"/>
</dbReference>
<dbReference type="InParanoid" id="A0A6I9QNS0"/>
<dbReference type="InterPro" id="IPR006115">
    <property type="entry name" value="6PGDH_NADP-bd"/>
</dbReference>
<dbReference type="GO" id="GO:0050661">
    <property type="term" value="F:NADP binding"/>
    <property type="evidence" value="ECO:0007669"/>
    <property type="project" value="InterPro"/>
</dbReference>
<gene>
    <name evidence="3" type="primary">LOC105037573</name>
</gene>
<dbReference type="AlphaFoldDB" id="A0A6I9QNS0"/>
<feature type="non-terminal residue" evidence="3">
    <location>
        <position position="140"/>
    </location>
</feature>
<dbReference type="SUPFAM" id="SSF51735">
    <property type="entry name" value="NAD(P)-binding Rossmann-fold domains"/>
    <property type="match status" value="1"/>
</dbReference>
<organism evidence="2 3">
    <name type="scientific">Elaeis guineensis var. tenera</name>
    <name type="common">Oil palm</name>
    <dbReference type="NCBI Taxonomy" id="51953"/>
    <lineage>
        <taxon>Eukaryota</taxon>
        <taxon>Viridiplantae</taxon>
        <taxon>Streptophyta</taxon>
        <taxon>Embryophyta</taxon>
        <taxon>Tracheophyta</taxon>
        <taxon>Spermatophyta</taxon>
        <taxon>Magnoliopsida</taxon>
        <taxon>Liliopsida</taxon>
        <taxon>Arecaceae</taxon>
        <taxon>Arecoideae</taxon>
        <taxon>Cocoseae</taxon>
        <taxon>Elaeidinae</taxon>
        <taxon>Elaeis</taxon>
    </lineage>
</organism>
<dbReference type="PRINTS" id="PR00076">
    <property type="entry name" value="6PGDHDRGNASE"/>
</dbReference>
<dbReference type="Pfam" id="PF03446">
    <property type="entry name" value="NAD_binding_2"/>
    <property type="match status" value="1"/>
</dbReference>
<evidence type="ECO:0000313" key="2">
    <source>
        <dbReference type="Proteomes" id="UP000504607"/>
    </source>
</evidence>
<dbReference type="Proteomes" id="UP000504607">
    <property type="component" value="Unplaced"/>
</dbReference>
<protein>
    <submittedName>
        <fullName evidence="3">Uncharacterized protein LOC105037573</fullName>
    </submittedName>
</protein>
<evidence type="ECO:0000313" key="3">
    <source>
        <dbReference type="RefSeq" id="XP_010911521.1"/>
    </source>
</evidence>
<dbReference type="OrthoDB" id="434986at2759"/>
<name>A0A6I9QNS0_ELAGV</name>
<dbReference type="Gene3D" id="3.40.50.720">
    <property type="entry name" value="NAD(P)-binding Rossmann-like Domain"/>
    <property type="match status" value="1"/>
</dbReference>
<dbReference type="GO" id="GO:0004616">
    <property type="term" value="F:phosphogluconate dehydrogenase (decarboxylating) activity"/>
    <property type="evidence" value="ECO:0007669"/>
    <property type="project" value="InterPro"/>
</dbReference>
<keyword evidence="2" id="KW-1185">Reference proteome</keyword>
<dbReference type="RefSeq" id="XP_010911521.1">
    <property type="nucleotide sequence ID" value="XM_010913219.1"/>
</dbReference>
<reference evidence="3" key="1">
    <citation type="submission" date="2025-08" db="UniProtKB">
        <authorList>
            <consortium name="RefSeq"/>
        </authorList>
    </citation>
    <scope>IDENTIFICATION</scope>
</reference>
<dbReference type="InterPro" id="IPR036291">
    <property type="entry name" value="NAD(P)-bd_dom_sf"/>
</dbReference>
<feature type="domain" description="6-phosphogluconate dehydrogenase NADP-binding" evidence="1">
    <location>
        <begin position="2"/>
        <end position="139"/>
    </location>
</feature>
<sequence>MKIGIIGLGRMGANIARRLIRHGHDTIVYNRSPEPVAELVREGAVGASGLADMRSKLDKPAIYWVDAAGRQATEAMIAAIADLAAPGDIIIDGGNGFYKDDIHRAKDLAERGVHFVDVGTSGGVWGLDRGYCMMIGGEKP</sequence>